<dbReference type="Pfam" id="PF11997">
    <property type="entry name" value="DUF3492"/>
    <property type="match status" value="1"/>
</dbReference>
<evidence type="ECO:0000259" key="1">
    <source>
        <dbReference type="Pfam" id="PF11997"/>
    </source>
</evidence>
<dbReference type="GO" id="GO:0016757">
    <property type="term" value="F:glycosyltransferase activity"/>
    <property type="evidence" value="ECO:0007669"/>
    <property type="project" value="TreeGrafter"/>
</dbReference>
<dbReference type="RefSeq" id="WP_058978941.1">
    <property type="nucleotide sequence ID" value="NZ_BCMS01000002.1"/>
</dbReference>
<sequence>MHVALLCEGTYPHAGGGVSVWCDQLIRGLPEHRFQVYALTAQHEVTPGDLPENVQRLESVPLWSLQPLPRRARTGAGHADRRDALDGFAQLMYALFTPGSDPEVMLGGLRRLHTYAQATDLEALLTGRGRAEQIYDLWSRAAQPTRSQQRPEGDLLLQPTLADAVQATLWLSRFLRPLSVRPPAADLTHATGNGLSTLLAFTAKWAYGTPFVLTEHGIYLRERYLELRFTSHSPAFKSFLLRFYGCLTRAAYRMADLITPGSRYNERWEVREGADPARIMAVYNGVNPAAFPPSAAEPAQPTISWVGRIDPLKDLETLIRAFALVREQLPGAQLRMFGSVPRGNEDYARFCHSLTQEVGVQGSATFEGHVPAVVDAYHAGHMVALTSISEGFPYTLIEAMATGRATVSTDVGGVSEAVGEAGLVVPSRDPHAVARACVQLLSSAPLRERLGRAARQRVLSQFTLDSFLDVYRGLYPQVARPARVPA</sequence>
<comment type="caution">
    <text evidence="2">The sequence shown here is derived from an EMBL/GenBank/DDBJ whole genome shotgun (WGS) entry which is preliminary data.</text>
</comment>
<reference evidence="3" key="1">
    <citation type="submission" date="2015-11" db="EMBL/GenBank/DDBJ databases">
        <title>Draft Genome Sequence of the Radioresistant Bacterium Deinococcus grandis, Isolated from Freshwater Fish in Japan.</title>
        <authorList>
            <person name="Satoh K."/>
            <person name="Onodera T."/>
            <person name="Omoso K."/>
            <person name="Takeda-Yano K."/>
            <person name="Katayama T."/>
            <person name="Oono Y."/>
            <person name="Narumi I."/>
        </authorList>
    </citation>
    <scope>NUCLEOTIDE SEQUENCE [LARGE SCALE GENOMIC DNA]</scope>
    <source>
        <strain evidence="3">ATCC 43672</strain>
    </source>
</reference>
<proteinExistence type="predicted"/>
<dbReference type="PANTHER" id="PTHR45947:SF14">
    <property type="entry name" value="SLL1723 PROTEIN"/>
    <property type="match status" value="1"/>
</dbReference>
<gene>
    <name evidence="2" type="ORF">DEIGR_200078</name>
</gene>
<dbReference type="PANTHER" id="PTHR45947">
    <property type="entry name" value="SULFOQUINOVOSYL TRANSFERASE SQD2"/>
    <property type="match status" value="1"/>
</dbReference>
<dbReference type="AlphaFoldDB" id="A0A100HM23"/>
<dbReference type="Gene3D" id="3.40.50.2000">
    <property type="entry name" value="Glycogen Phosphorylase B"/>
    <property type="match status" value="2"/>
</dbReference>
<dbReference type="Pfam" id="PF13692">
    <property type="entry name" value="Glyco_trans_1_4"/>
    <property type="match status" value="1"/>
</dbReference>
<feature type="domain" description="DUF3492" evidence="1">
    <location>
        <begin position="1"/>
        <end position="276"/>
    </location>
</feature>
<dbReference type="NCBIfam" id="NF038011">
    <property type="entry name" value="PelF"/>
    <property type="match status" value="1"/>
</dbReference>
<keyword evidence="3" id="KW-1185">Reference proteome</keyword>
<organism evidence="2 3">
    <name type="scientific">Deinococcus grandis</name>
    <dbReference type="NCBI Taxonomy" id="57498"/>
    <lineage>
        <taxon>Bacteria</taxon>
        <taxon>Thermotogati</taxon>
        <taxon>Deinococcota</taxon>
        <taxon>Deinococci</taxon>
        <taxon>Deinococcales</taxon>
        <taxon>Deinococcaceae</taxon>
        <taxon>Deinococcus</taxon>
    </lineage>
</organism>
<dbReference type="EMBL" id="BCMS01000002">
    <property type="protein sequence ID" value="GAQ23223.1"/>
    <property type="molecule type" value="Genomic_DNA"/>
</dbReference>
<name>A0A100HM23_9DEIO</name>
<dbReference type="InterPro" id="IPR047691">
    <property type="entry name" value="PelF-like"/>
</dbReference>
<evidence type="ECO:0000313" key="3">
    <source>
        <dbReference type="Proteomes" id="UP000056209"/>
    </source>
</evidence>
<dbReference type="OrthoDB" id="9772485at2"/>
<accession>A0A100HM23</accession>
<protein>
    <submittedName>
        <fullName evidence="2">Putative lipopolysaccharide glycosyltransferase</fullName>
    </submittedName>
</protein>
<evidence type="ECO:0000313" key="2">
    <source>
        <dbReference type="EMBL" id="GAQ23223.1"/>
    </source>
</evidence>
<keyword evidence="2" id="KW-0808">Transferase</keyword>
<dbReference type="Proteomes" id="UP000056209">
    <property type="component" value="Unassembled WGS sequence"/>
</dbReference>
<dbReference type="SUPFAM" id="SSF53756">
    <property type="entry name" value="UDP-Glycosyltransferase/glycogen phosphorylase"/>
    <property type="match status" value="1"/>
</dbReference>
<dbReference type="InterPro" id="IPR050194">
    <property type="entry name" value="Glycosyltransferase_grp1"/>
</dbReference>
<dbReference type="InterPro" id="IPR022622">
    <property type="entry name" value="DUF3492"/>
</dbReference>